<evidence type="ECO:0000313" key="2">
    <source>
        <dbReference type="Proteomes" id="UP001324270"/>
    </source>
</evidence>
<dbReference type="RefSeq" id="WP_323980427.1">
    <property type="nucleotide sequence ID" value="NZ_JAYKBV010000056.1"/>
</dbReference>
<name>A0ABU5YE33_9FLAO</name>
<reference evidence="1 2" key="1">
    <citation type="submission" date="2023-12" db="EMBL/GenBank/DDBJ databases">
        <title>Genomic sequences of Capnocytophaga and Parvimonas strains.</title>
        <authorList>
            <person name="Watt R.M."/>
            <person name="Wang M."/>
            <person name="Yang T."/>
            <person name="Tong W.M."/>
        </authorList>
    </citation>
    <scope>NUCLEOTIDE SEQUENCE [LARGE SCALE GENOMIC DNA]</scope>
    <source>
        <strain evidence="1 2">CCUG 13156</strain>
    </source>
</reference>
<gene>
    <name evidence="1" type="ORF">VJJ49_14990</name>
</gene>
<sequence>MNAQEEDFFGNKMIQLSDKLFICDEKVYDRSWPEERSTWRLYLKKKGEKDIKLLDEATSSSFLDDVSIETPNLITAYKKGKYIYVFLYKDRKAMMDIYYFSEGVNFERTGYSLHQMRVGSVMNFGLYVYSVDIQEIGNSLYVSYHATRDLLDSRSKGILRIKDGDVSKIEIKEDSEKTIFYPYRIKEVEGEEVSRKEKEKIFHQELMKQLEEKNLLVRKDFLETYGYINEQMNHRIYYIFYKTSNTEKTMKLVKYGRYFINNRANFYLMFADYIEQPLLPEYSRWNPKKQ</sequence>
<keyword evidence="2" id="KW-1185">Reference proteome</keyword>
<organism evidence="1 2">
    <name type="scientific">Capnocytophaga gingivalis</name>
    <dbReference type="NCBI Taxonomy" id="1017"/>
    <lineage>
        <taxon>Bacteria</taxon>
        <taxon>Pseudomonadati</taxon>
        <taxon>Bacteroidota</taxon>
        <taxon>Flavobacteriia</taxon>
        <taxon>Flavobacteriales</taxon>
        <taxon>Flavobacteriaceae</taxon>
        <taxon>Capnocytophaga</taxon>
    </lineage>
</organism>
<proteinExistence type="predicted"/>
<comment type="caution">
    <text evidence="1">The sequence shown here is derived from an EMBL/GenBank/DDBJ whole genome shotgun (WGS) entry which is preliminary data.</text>
</comment>
<evidence type="ECO:0000313" key="1">
    <source>
        <dbReference type="EMBL" id="MEB3041980.1"/>
    </source>
</evidence>
<accession>A0ABU5YE33</accession>
<protein>
    <submittedName>
        <fullName evidence="1">Uncharacterized protein</fullName>
    </submittedName>
</protein>
<dbReference type="Proteomes" id="UP001324270">
    <property type="component" value="Unassembled WGS sequence"/>
</dbReference>
<dbReference type="EMBL" id="JAYKBV010000056">
    <property type="protein sequence ID" value="MEB3041980.1"/>
    <property type="molecule type" value="Genomic_DNA"/>
</dbReference>